<keyword evidence="3" id="KW-1185">Reference proteome</keyword>
<evidence type="ECO:0000313" key="2">
    <source>
        <dbReference type="EMBL" id="RQY78287.1"/>
    </source>
</evidence>
<proteinExistence type="predicted"/>
<feature type="compositionally biased region" description="Low complexity" evidence="1">
    <location>
        <begin position="9"/>
        <end position="19"/>
    </location>
</feature>
<evidence type="ECO:0000256" key="1">
    <source>
        <dbReference type="SAM" id="MobiDB-lite"/>
    </source>
</evidence>
<organism evidence="2 3">
    <name type="scientific">Burkholderia stagnalis</name>
    <dbReference type="NCBI Taxonomy" id="1503054"/>
    <lineage>
        <taxon>Bacteria</taxon>
        <taxon>Pseudomonadati</taxon>
        <taxon>Pseudomonadota</taxon>
        <taxon>Betaproteobacteria</taxon>
        <taxon>Burkholderiales</taxon>
        <taxon>Burkholderiaceae</taxon>
        <taxon>Burkholderia</taxon>
        <taxon>Burkholderia cepacia complex</taxon>
    </lineage>
</organism>
<sequence length="63" mass="6769">MADERAARSYRAAPRRAGVSAGGRGARQVRRYAPKPGLASVRLTGFSEIKSSYPMGSDLPTMQ</sequence>
<reference evidence="2 3" key="1">
    <citation type="submission" date="2018-08" db="EMBL/GenBank/DDBJ databases">
        <title>Comparative analysis of Burkholderia isolates from Puerto Rico.</title>
        <authorList>
            <person name="Hall C."/>
            <person name="Sahl J."/>
            <person name="Wagner D."/>
        </authorList>
    </citation>
    <scope>NUCLEOTIDE SEQUENCE [LARGE SCALE GENOMIC DNA]</scope>
    <source>
        <strain evidence="2 3">Bp8966</strain>
    </source>
</reference>
<gene>
    <name evidence="2" type="ORF">DF017_36240</name>
</gene>
<comment type="caution">
    <text evidence="2">The sequence shown here is derived from an EMBL/GenBank/DDBJ whole genome shotgun (WGS) entry which is preliminary data.</text>
</comment>
<name>A0ABX9YC60_9BURK</name>
<evidence type="ECO:0000313" key="3">
    <source>
        <dbReference type="Proteomes" id="UP000281098"/>
    </source>
</evidence>
<dbReference type="Proteomes" id="UP000281098">
    <property type="component" value="Unassembled WGS sequence"/>
</dbReference>
<dbReference type="EMBL" id="QTPM01000105">
    <property type="protein sequence ID" value="RQY78287.1"/>
    <property type="molecule type" value="Genomic_DNA"/>
</dbReference>
<feature type="region of interest" description="Disordered" evidence="1">
    <location>
        <begin position="1"/>
        <end position="33"/>
    </location>
</feature>
<accession>A0ABX9YC60</accession>
<protein>
    <submittedName>
        <fullName evidence="2">Uncharacterized protein</fullName>
    </submittedName>
</protein>